<dbReference type="InterPro" id="IPR036787">
    <property type="entry name" value="T_IF-3_N_sf"/>
</dbReference>
<comment type="subcellular location">
    <subcellularLocation>
        <location evidence="5">Cytoplasm</location>
    </subcellularLocation>
</comment>
<dbReference type="PROSITE" id="PS00938">
    <property type="entry name" value="IF3"/>
    <property type="match status" value="1"/>
</dbReference>
<evidence type="ECO:0000256" key="4">
    <source>
        <dbReference type="NCBIfam" id="TIGR00168"/>
    </source>
</evidence>
<comment type="function">
    <text evidence="5">IF-3 binds to the 30S ribosomal subunit and shifts the equilibrium between 70S ribosomes and their 50S and 30S subunits in favor of the free subunits, thus enhancing the availability of 30S subunits on which protein synthesis initiation begins.</text>
</comment>
<dbReference type="Gene3D" id="3.30.110.10">
    <property type="entry name" value="Translation initiation factor 3 (IF-3), C-terminal domain"/>
    <property type="match status" value="1"/>
</dbReference>
<dbReference type="SUPFAM" id="SSF55200">
    <property type="entry name" value="Translation initiation factor IF3, C-terminal domain"/>
    <property type="match status" value="1"/>
</dbReference>
<comment type="caution">
    <text evidence="8">The sequence shown here is derived from an EMBL/GenBank/DDBJ whole genome shotgun (WGS) entry which is preliminary data.</text>
</comment>
<dbReference type="Proteomes" id="UP000526033">
    <property type="component" value="Unassembled WGS sequence"/>
</dbReference>
<dbReference type="InterPro" id="IPR019815">
    <property type="entry name" value="Translation_initiation_fac_3_C"/>
</dbReference>
<evidence type="ECO:0000259" key="7">
    <source>
        <dbReference type="Pfam" id="PF05198"/>
    </source>
</evidence>
<keyword evidence="3 5" id="KW-0648">Protein biosynthesis</keyword>
<name>A0A7X9HHC7_UNCKA</name>
<evidence type="ECO:0000256" key="1">
    <source>
        <dbReference type="ARBA" id="ARBA00005439"/>
    </source>
</evidence>
<dbReference type="SUPFAM" id="SSF54364">
    <property type="entry name" value="Translation initiation factor IF3, N-terminal domain"/>
    <property type="match status" value="1"/>
</dbReference>
<dbReference type="InterPro" id="IPR019814">
    <property type="entry name" value="Translation_initiation_fac_3_N"/>
</dbReference>
<dbReference type="GO" id="GO:0032790">
    <property type="term" value="P:ribosome disassembly"/>
    <property type="evidence" value="ECO:0007669"/>
    <property type="project" value="TreeGrafter"/>
</dbReference>
<evidence type="ECO:0000313" key="8">
    <source>
        <dbReference type="EMBL" id="NMB70447.1"/>
    </source>
</evidence>
<reference evidence="8 9" key="1">
    <citation type="journal article" date="2020" name="Biotechnol. Biofuels">
        <title>New insights from the biogas microbiome by comprehensive genome-resolved metagenomics of nearly 1600 species originating from multiple anaerobic digesters.</title>
        <authorList>
            <person name="Campanaro S."/>
            <person name="Treu L."/>
            <person name="Rodriguez-R L.M."/>
            <person name="Kovalovszki A."/>
            <person name="Ziels R.M."/>
            <person name="Maus I."/>
            <person name="Zhu X."/>
            <person name="Kougias P.G."/>
            <person name="Basile A."/>
            <person name="Luo G."/>
            <person name="Schluter A."/>
            <person name="Konstantinidis K.T."/>
            <person name="Angelidaki I."/>
        </authorList>
    </citation>
    <scope>NUCLEOTIDE SEQUENCE [LARGE SCALE GENOMIC DNA]</scope>
    <source>
        <strain evidence="8">AS27yjCOA_165</strain>
    </source>
</reference>
<comment type="subunit">
    <text evidence="5">Monomer.</text>
</comment>
<accession>A0A7X9HHC7</accession>
<keyword evidence="2 5" id="KW-0396">Initiation factor</keyword>
<dbReference type="Pfam" id="PF00707">
    <property type="entry name" value="IF3_C"/>
    <property type="match status" value="1"/>
</dbReference>
<gene>
    <name evidence="8" type="ORF">GYA27_04625</name>
</gene>
<dbReference type="AlphaFoldDB" id="A0A7X9HHC7"/>
<dbReference type="PANTHER" id="PTHR10938">
    <property type="entry name" value="TRANSLATION INITIATION FACTOR IF-3"/>
    <property type="match status" value="1"/>
</dbReference>
<comment type="similarity">
    <text evidence="1 5">Belongs to the IF-3 family.</text>
</comment>
<dbReference type="NCBIfam" id="TIGR00168">
    <property type="entry name" value="infC"/>
    <property type="match status" value="1"/>
</dbReference>
<dbReference type="InterPro" id="IPR036788">
    <property type="entry name" value="T_IF-3_C_sf"/>
</dbReference>
<dbReference type="Pfam" id="PF05198">
    <property type="entry name" value="IF3_N"/>
    <property type="match status" value="1"/>
</dbReference>
<dbReference type="EMBL" id="JAAZNL010000058">
    <property type="protein sequence ID" value="NMB70447.1"/>
    <property type="molecule type" value="Genomic_DNA"/>
</dbReference>
<dbReference type="InterPro" id="IPR001288">
    <property type="entry name" value="Translation_initiation_fac_3"/>
</dbReference>
<evidence type="ECO:0000313" key="9">
    <source>
        <dbReference type="Proteomes" id="UP000526033"/>
    </source>
</evidence>
<dbReference type="GO" id="GO:0005737">
    <property type="term" value="C:cytoplasm"/>
    <property type="evidence" value="ECO:0007669"/>
    <property type="project" value="UniProtKB-SubCell"/>
</dbReference>
<protein>
    <recommendedName>
        <fullName evidence="4 5">Translation initiation factor IF-3</fullName>
    </recommendedName>
</protein>
<dbReference type="Gene3D" id="3.10.20.80">
    <property type="entry name" value="Translation initiation factor 3 (IF-3), N-terminal domain"/>
    <property type="match status" value="1"/>
</dbReference>
<dbReference type="GO" id="GO:0003743">
    <property type="term" value="F:translation initiation factor activity"/>
    <property type="evidence" value="ECO:0007669"/>
    <property type="project" value="UniProtKB-UniRule"/>
</dbReference>
<feature type="domain" description="Translation initiation factor 3 C-terminal" evidence="6">
    <location>
        <begin position="84"/>
        <end position="165"/>
    </location>
</feature>
<evidence type="ECO:0000256" key="3">
    <source>
        <dbReference type="ARBA" id="ARBA00022917"/>
    </source>
</evidence>
<dbReference type="GO" id="GO:0043022">
    <property type="term" value="F:ribosome binding"/>
    <property type="evidence" value="ECO:0007669"/>
    <property type="project" value="TreeGrafter"/>
</dbReference>
<evidence type="ECO:0000256" key="5">
    <source>
        <dbReference type="RuleBase" id="RU000646"/>
    </source>
</evidence>
<dbReference type="PANTHER" id="PTHR10938:SF0">
    <property type="entry name" value="TRANSLATION INITIATION FACTOR IF-3, MITOCHONDRIAL"/>
    <property type="match status" value="1"/>
</dbReference>
<sequence length="168" mass="18977">MSKFYLINEKIKEKELRVITGDGENLGVIPTYQALTEAKTRGLDLVLIATETQPPVAKILDFNKFLYQENKKKSAAKAKSKKSELKEVRIGPSVGMGDVNRYLTRAKEWLEDGNRVKVTVSMRGRENLFPDKAFEKIDLFTEGLEEVAKPEDVAKRLGNMISIVFIAK</sequence>
<organism evidence="8 9">
    <name type="scientific">candidate division WWE3 bacterium</name>
    <dbReference type="NCBI Taxonomy" id="2053526"/>
    <lineage>
        <taxon>Bacteria</taxon>
        <taxon>Katanobacteria</taxon>
    </lineage>
</organism>
<feature type="domain" description="Translation initiation factor 3 N-terminal" evidence="7">
    <location>
        <begin position="7"/>
        <end position="75"/>
    </location>
</feature>
<proteinExistence type="inferred from homology"/>
<dbReference type="InterPro" id="IPR019813">
    <property type="entry name" value="Translation_initiation_fac3_CS"/>
</dbReference>
<evidence type="ECO:0000259" key="6">
    <source>
        <dbReference type="Pfam" id="PF00707"/>
    </source>
</evidence>
<evidence type="ECO:0000256" key="2">
    <source>
        <dbReference type="ARBA" id="ARBA00022540"/>
    </source>
</evidence>